<evidence type="ECO:0000256" key="5">
    <source>
        <dbReference type="SAM" id="MobiDB-lite"/>
    </source>
</evidence>
<dbReference type="KEGG" id="goe:100908494"/>
<name>A0AAJ7L3Z9_9ACAR</name>
<dbReference type="GO" id="GO:0051664">
    <property type="term" value="P:nuclear pore localization"/>
    <property type="evidence" value="ECO:0007669"/>
    <property type="project" value="TreeGrafter"/>
</dbReference>
<sequence length="483" mass="54925">MEDVRGANRERCRTLDENHDSAIVSDHSTSERSCLGTARRISSEDLEPSAGCPRDSTRLCEARLRIDLLEREVDELKRENEDLKLANAESSSELRQARSENAELSDELGRLASPERLVDHTLEQNSINSLRSENKLLRLRLNQHQRVLRNGLDNFIAKSVEALRSGGSMKNKIEEICAAGFAPTEGEENDLIEYDAPATRIPVEHITRLQEELQALTNEMAHEKFNSRRKIDRLQERTAHLSNSLLRRDEELERTTQKLENALSALQSLIVLGDGIQQELQVYRSLLDGEESHGNDLGCTSGVFTCTTETSFRLHPRGHDVDPSHSPTTSASEHENLPAIETLSIPQHDVRRGKYVVLQNKSDQRLDISRWYLVQECGEDKACHRLPPHFIIEPRSKVIIWSADAKATHQSPVNYVLEETVLPWSESDAFDLVTKIYDRSGTRITERRTRIGPRGRDTRAERDFRRDAKDFVHMDILASCSLC</sequence>
<dbReference type="PANTHER" id="PTHR45721:SF11">
    <property type="entry name" value="LAMIN DM0-RELATED"/>
    <property type="match status" value="1"/>
</dbReference>
<dbReference type="GO" id="GO:0006998">
    <property type="term" value="P:nuclear envelope organization"/>
    <property type="evidence" value="ECO:0007669"/>
    <property type="project" value="TreeGrafter"/>
</dbReference>
<evidence type="ECO:0000313" key="8">
    <source>
        <dbReference type="RefSeq" id="XP_018493696.1"/>
    </source>
</evidence>
<reference evidence="8" key="1">
    <citation type="submission" date="2025-08" db="UniProtKB">
        <authorList>
            <consortium name="RefSeq"/>
        </authorList>
    </citation>
    <scope>IDENTIFICATION</scope>
</reference>
<feature type="coiled-coil region" evidence="4">
    <location>
        <begin position="206"/>
        <end position="269"/>
    </location>
</feature>
<dbReference type="Proteomes" id="UP000694867">
    <property type="component" value="Unplaced"/>
</dbReference>
<comment type="subcellular location">
    <subcellularLocation>
        <location evidence="1">Nucleus</location>
    </subcellularLocation>
</comment>
<dbReference type="SUPFAM" id="SSF74853">
    <property type="entry name" value="Lamin A/C globular tail domain"/>
    <property type="match status" value="1"/>
</dbReference>
<keyword evidence="7" id="KW-1185">Reference proteome</keyword>
<dbReference type="GO" id="GO:0005652">
    <property type="term" value="C:nuclear lamina"/>
    <property type="evidence" value="ECO:0007669"/>
    <property type="project" value="TreeGrafter"/>
</dbReference>
<protein>
    <submittedName>
        <fullName evidence="8">Lamin-A</fullName>
    </submittedName>
</protein>
<keyword evidence="2 4" id="KW-0175">Coiled coil</keyword>
<dbReference type="RefSeq" id="XP_018493696.1">
    <property type="nucleotide sequence ID" value="XM_018638180.1"/>
</dbReference>
<organism evidence="7 8">
    <name type="scientific">Galendromus occidentalis</name>
    <name type="common">western predatory mite</name>
    <dbReference type="NCBI Taxonomy" id="34638"/>
    <lineage>
        <taxon>Eukaryota</taxon>
        <taxon>Metazoa</taxon>
        <taxon>Ecdysozoa</taxon>
        <taxon>Arthropoda</taxon>
        <taxon>Chelicerata</taxon>
        <taxon>Arachnida</taxon>
        <taxon>Acari</taxon>
        <taxon>Parasitiformes</taxon>
        <taxon>Mesostigmata</taxon>
        <taxon>Gamasina</taxon>
        <taxon>Phytoseioidea</taxon>
        <taxon>Phytoseiidae</taxon>
        <taxon>Typhlodrominae</taxon>
        <taxon>Galendromus</taxon>
    </lineage>
</organism>
<keyword evidence="3" id="KW-0539">Nucleus</keyword>
<dbReference type="InterPro" id="IPR001322">
    <property type="entry name" value="Lamin_tail_dom"/>
</dbReference>
<dbReference type="GO" id="GO:0007097">
    <property type="term" value="P:nuclear migration"/>
    <property type="evidence" value="ECO:0007669"/>
    <property type="project" value="TreeGrafter"/>
</dbReference>
<proteinExistence type="predicted"/>
<evidence type="ECO:0000256" key="1">
    <source>
        <dbReference type="ARBA" id="ARBA00004123"/>
    </source>
</evidence>
<feature type="region of interest" description="Disordered" evidence="5">
    <location>
        <begin position="315"/>
        <end position="342"/>
    </location>
</feature>
<evidence type="ECO:0000256" key="2">
    <source>
        <dbReference type="ARBA" id="ARBA00023054"/>
    </source>
</evidence>
<evidence type="ECO:0000256" key="4">
    <source>
        <dbReference type="SAM" id="Coils"/>
    </source>
</evidence>
<dbReference type="GO" id="GO:0090435">
    <property type="term" value="P:protein localization to nuclear envelope"/>
    <property type="evidence" value="ECO:0007669"/>
    <property type="project" value="TreeGrafter"/>
</dbReference>
<dbReference type="GO" id="GO:0031507">
    <property type="term" value="P:heterochromatin formation"/>
    <property type="evidence" value="ECO:0007669"/>
    <property type="project" value="TreeGrafter"/>
</dbReference>
<dbReference type="InterPro" id="IPR036415">
    <property type="entry name" value="Lamin_tail_dom_sf"/>
</dbReference>
<dbReference type="AlphaFoldDB" id="A0AAJ7L3Z9"/>
<dbReference type="GeneID" id="100908494"/>
<dbReference type="PANTHER" id="PTHR45721">
    <property type="entry name" value="LAMIN DM0-RELATED"/>
    <property type="match status" value="1"/>
</dbReference>
<evidence type="ECO:0000259" key="6">
    <source>
        <dbReference type="PROSITE" id="PS51841"/>
    </source>
</evidence>
<dbReference type="GO" id="GO:0005200">
    <property type="term" value="F:structural constituent of cytoskeleton"/>
    <property type="evidence" value="ECO:0007669"/>
    <property type="project" value="TreeGrafter"/>
</dbReference>
<evidence type="ECO:0000256" key="3">
    <source>
        <dbReference type="ARBA" id="ARBA00023242"/>
    </source>
</evidence>
<gene>
    <name evidence="8" type="primary">LOC100908494</name>
</gene>
<accession>A0AAJ7L3Z9</accession>
<feature type="region of interest" description="Disordered" evidence="5">
    <location>
        <begin position="87"/>
        <end position="106"/>
    </location>
</feature>
<dbReference type="Gene3D" id="2.60.40.1260">
    <property type="entry name" value="Lamin Tail domain"/>
    <property type="match status" value="1"/>
</dbReference>
<feature type="domain" description="LTD" evidence="6">
    <location>
        <begin position="329"/>
        <end position="466"/>
    </location>
</feature>
<evidence type="ECO:0000313" key="7">
    <source>
        <dbReference type="Proteomes" id="UP000694867"/>
    </source>
</evidence>
<dbReference type="PROSITE" id="PS51841">
    <property type="entry name" value="LTD"/>
    <property type="match status" value="1"/>
</dbReference>